<evidence type="ECO:0000313" key="2">
    <source>
        <dbReference type="EMBL" id="TDY42169.1"/>
    </source>
</evidence>
<keyword evidence="3" id="KW-1185">Reference proteome</keyword>
<dbReference type="AlphaFoldDB" id="A0A4R8LIW5"/>
<sequence>MSELQVSHCSLKSHPICLDKVGFTTPMSHIVTKSDAPEAHETFEWINKVISLAKRFIDGTYHERIVYKQWYLEEFVYRFNRTIFGNRLLDRLLLACVQAEPPPNV</sequence>
<organism evidence="2 3">
    <name type="scientific">Alicyclobacillus sacchari</name>
    <dbReference type="NCBI Taxonomy" id="392010"/>
    <lineage>
        <taxon>Bacteria</taxon>
        <taxon>Bacillati</taxon>
        <taxon>Bacillota</taxon>
        <taxon>Bacilli</taxon>
        <taxon>Bacillales</taxon>
        <taxon>Alicyclobacillaceae</taxon>
        <taxon>Alicyclobacillus</taxon>
    </lineage>
</organism>
<gene>
    <name evidence="2" type="ORF">C7445_11718</name>
</gene>
<evidence type="ECO:0000313" key="3">
    <source>
        <dbReference type="Proteomes" id="UP000294581"/>
    </source>
</evidence>
<dbReference type="Pfam" id="PF12762">
    <property type="entry name" value="DDE_Tnp_IS1595"/>
    <property type="match status" value="1"/>
</dbReference>
<proteinExistence type="predicted"/>
<accession>A0A4R8LIW5</accession>
<comment type="caution">
    <text evidence="2">The sequence shown here is derived from an EMBL/GenBank/DDBJ whole genome shotgun (WGS) entry which is preliminary data.</text>
</comment>
<reference evidence="2 3" key="1">
    <citation type="submission" date="2019-03" db="EMBL/GenBank/DDBJ databases">
        <title>Genomic Encyclopedia of Type Strains, Phase IV (KMG-IV): sequencing the most valuable type-strain genomes for metagenomic binning, comparative biology and taxonomic classification.</title>
        <authorList>
            <person name="Goeker M."/>
        </authorList>
    </citation>
    <scope>NUCLEOTIDE SEQUENCE [LARGE SCALE GENOMIC DNA]</scope>
    <source>
        <strain evidence="2 3">DSM 17974</strain>
    </source>
</reference>
<evidence type="ECO:0000259" key="1">
    <source>
        <dbReference type="Pfam" id="PF12762"/>
    </source>
</evidence>
<name>A0A4R8LIW5_9BACL</name>
<dbReference type="EMBL" id="SORF01000017">
    <property type="protein sequence ID" value="TDY42169.1"/>
    <property type="molecule type" value="Genomic_DNA"/>
</dbReference>
<protein>
    <submittedName>
        <fullName evidence="2">ISXO2 transposase-like protein</fullName>
    </submittedName>
</protein>
<feature type="domain" description="ISXO2-like transposase" evidence="1">
    <location>
        <begin position="27"/>
        <end position="80"/>
    </location>
</feature>
<dbReference type="Proteomes" id="UP000294581">
    <property type="component" value="Unassembled WGS sequence"/>
</dbReference>
<dbReference type="InterPro" id="IPR024445">
    <property type="entry name" value="Tnp_ISXO2-like"/>
</dbReference>